<dbReference type="InterPro" id="IPR000866">
    <property type="entry name" value="AhpC/TSA"/>
</dbReference>
<dbReference type="PANTHER" id="PTHR42852:SF17">
    <property type="entry name" value="THIOREDOXIN-LIKE PROTEIN HI_1115"/>
    <property type="match status" value="1"/>
</dbReference>
<dbReference type="PANTHER" id="PTHR42852">
    <property type="entry name" value="THIOL:DISULFIDE INTERCHANGE PROTEIN DSBE"/>
    <property type="match status" value="1"/>
</dbReference>
<dbReference type="Pfam" id="PF00578">
    <property type="entry name" value="AhpC-TSA"/>
    <property type="match status" value="1"/>
</dbReference>
<proteinExistence type="predicted"/>
<organism evidence="2 3">
    <name type="scientific">Erwinia rhapontici</name>
    <name type="common">Pectobacterium rhapontici</name>
    <dbReference type="NCBI Taxonomy" id="55212"/>
    <lineage>
        <taxon>Bacteria</taxon>
        <taxon>Pseudomonadati</taxon>
        <taxon>Pseudomonadota</taxon>
        <taxon>Gammaproteobacteria</taxon>
        <taxon>Enterobacterales</taxon>
        <taxon>Erwiniaceae</taxon>
        <taxon>Erwinia</taxon>
    </lineage>
</organism>
<protein>
    <submittedName>
        <fullName evidence="2">Protein disulfide oxidoreductase</fullName>
    </submittedName>
</protein>
<dbReference type="Gene3D" id="3.40.30.10">
    <property type="entry name" value="Glutaredoxin"/>
    <property type="match status" value="1"/>
</dbReference>
<dbReference type="EMBL" id="AP024329">
    <property type="protein sequence ID" value="BCQ33795.1"/>
    <property type="molecule type" value="Genomic_DNA"/>
</dbReference>
<evidence type="ECO:0000259" key="1">
    <source>
        <dbReference type="PROSITE" id="PS51352"/>
    </source>
</evidence>
<dbReference type="CDD" id="cd03011">
    <property type="entry name" value="TlpA_like_ScsD_MtbDsbE"/>
    <property type="match status" value="1"/>
</dbReference>
<dbReference type="SUPFAM" id="SSF52833">
    <property type="entry name" value="Thioredoxin-like"/>
    <property type="match status" value="1"/>
</dbReference>
<evidence type="ECO:0000313" key="2">
    <source>
        <dbReference type="EMBL" id="BCQ33795.1"/>
    </source>
</evidence>
<dbReference type="Proteomes" id="UP000677515">
    <property type="component" value="Chromosome"/>
</dbReference>
<reference evidence="2 3" key="1">
    <citation type="submission" date="2021-01" db="EMBL/GenBank/DDBJ databases">
        <title>Complete genome sequence of Erwinia rhapontici MAFF 311153.</title>
        <authorList>
            <person name="Morohoshi T."/>
            <person name="Someya N."/>
        </authorList>
    </citation>
    <scope>NUCLEOTIDE SEQUENCE [LARGE SCALE GENOMIC DNA]</scope>
    <source>
        <strain evidence="2 3">MAFF 311153</strain>
    </source>
</reference>
<dbReference type="GeneID" id="99865446"/>
<dbReference type="PROSITE" id="PS51352">
    <property type="entry name" value="THIOREDOXIN_2"/>
    <property type="match status" value="1"/>
</dbReference>
<dbReference type="InterPro" id="IPR013766">
    <property type="entry name" value="Thioredoxin_domain"/>
</dbReference>
<name>A0ABN6DK59_ERWRD</name>
<accession>A0ABN6DK59</accession>
<keyword evidence="3" id="KW-1185">Reference proteome</keyword>
<sequence>MSRLKRWAREILVLALLLAGGMWVMDSWRAPKAPLAFADQPLLTLDGHEVTLKALSQQRPLLVYFWASWCGVCRFTTPTVADMAQQGRNVIGIALRSGENDKVQRYLQAKQYHMPLVNDPEGRLSANWHISVTPTLVIIDKGKVVGTTTGYTSGWGMQLRLWWAGLS</sequence>
<dbReference type="InterPro" id="IPR050553">
    <property type="entry name" value="Thioredoxin_ResA/DsbE_sf"/>
</dbReference>
<feature type="domain" description="Thioredoxin" evidence="1">
    <location>
        <begin position="31"/>
        <end position="167"/>
    </location>
</feature>
<dbReference type="InterPro" id="IPR036249">
    <property type="entry name" value="Thioredoxin-like_sf"/>
</dbReference>
<gene>
    <name evidence="2" type="primary">scsD_2</name>
    <name evidence="2" type="ORF">ERHA53_11380</name>
</gene>
<dbReference type="RefSeq" id="WP_133845683.1">
    <property type="nucleotide sequence ID" value="NZ_AP024329.1"/>
</dbReference>
<evidence type="ECO:0000313" key="3">
    <source>
        <dbReference type="Proteomes" id="UP000677515"/>
    </source>
</evidence>